<dbReference type="SUPFAM" id="SSF51735">
    <property type="entry name" value="NAD(P)-binding Rossmann-fold domains"/>
    <property type="match status" value="1"/>
</dbReference>
<evidence type="ECO:0000256" key="2">
    <source>
        <dbReference type="ARBA" id="ARBA00005689"/>
    </source>
</evidence>
<comment type="caution">
    <text evidence="8">The sequence shown here is derived from an EMBL/GenBank/DDBJ whole genome shotgun (WGS) entry which is preliminary data.</text>
</comment>
<dbReference type="SMART" id="SM01002">
    <property type="entry name" value="AlaDh_PNT_C"/>
    <property type="match status" value="1"/>
</dbReference>
<evidence type="ECO:0000259" key="7">
    <source>
        <dbReference type="SMART" id="SM01003"/>
    </source>
</evidence>
<dbReference type="RefSeq" id="WP_192277210.1">
    <property type="nucleotide sequence ID" value="NZ_JACZDF010000001.1"/>
</dbReference>
<name>A0ABR9DM45_9MICO</name>
<accession>A0ABR9DM45</accession>
<dbReference type="InterPro" id="IPR007886">
    <property type="entry name" value="AlaDH/PNT_N"/>
</dbReference>
<keyword evidence="4 5" id="KW-0560">Oxidoreductase</keyword>
<dbReference type="Gene3D" id="3.40.50.720">
    <property type="entry name" value="NAD(P)-binding Rossmann-like Domain"/>
    <property type="match status" value="2"/>
</dbReference>
<evidence type="ECO:0000256" key="1">
    <source>
        <dbReference type="ARBA" id="ARBA00005206"/>
    </source>
</evidence>
<feature type="domain" description="Alanine dehydrogenase/pyridine nucleotide transhydrogenase N-terminal" evidence="7">
    <location>
        <begin position="4"/>
        <end position="137"/>
    </location>
</feature>
<reference evidence="8 9" key="1">
    <citation type="submission" date="2020-09" db="EMBL/GenBank/DDBJ databases">
        <title>Flavimobilis rhizosphaerae sp. nov., isolated from rhizosphere soil of Spartina alterniflora.</title>
        <authorList>
            <person name="Hanqin C."/>
        </authorList>
    </citation>
    <scope>NUCLEOTIDE SEQUENCE [LARGE SCALE GENOMIC DNA]</scope>
    <source>
        <strain evidence="8 9">GY 10621</strain>
    </source>
</reference>
<comment type="pathway">
    <text evidence="1 5">Amino-acid degradation; L-alanine degradation via dehydrogenase pathway; NH(3) and pyruvate from L-alanine: step 1/1.</text>
</comment>
<proteinExistence type="inferred from homology"/>
<dbReference type="InterPro" id="IPR007698">
    <property type="entry name" value="AlaDH/PNT_NAD(H)-bd"/>
</dbReference>
<dbReference type="PANTHER" id="PTHR42795">
    <property type="entry name" value="ALANINE DEHYDROGENASE"/>
    <property type="match status" value="1"/>
</dbReference>
<dbReference type="EMBL" id="JACZDF010000001">
    <property type="protein sequence ID" value="MBD9698209.1"/>
    <property type="molecule type" value="Genomic_DNA"/>
</dbReference>
<keyword evidence="5" id="KW-0520">NAD</keyword>
<evidence type="ECO:0000256" key="4">
    <source>
        <dbReference type="ARBA" id="ARBA00023002"/>
    </source>
</evidence>
<protein>
    <recommendedName>
        <fullName evidence="3 5">Alanine dehydrogenase</fullName>
        <ecNumber evidence="3 5">1.4.1.1</ecNumber>
    </recommendedName>
</protein>
<comment type="function">
    <text evidence="5">Catalyzes the reversible reductive amination of pyruvate to L-alanine.</text>
</comment>
<evidence type="ECO:0000259" key="6">
    <source>
        <dbReference type="SMART" id="SM01002"/>
    </source>
</evidence>
<dbReference type="EC" id="1.4.1.1" evidence="3 5"/>
<dbReference type="SUPFAM" id="SSF52283">
    <property type="entry name" value="Formate/glycerate dehydrogenase catalytic domain-like"/>
    <property type="match status" value="1"/>
</dbReference>
<dbReference type="PANTHER" id="PTHR42795:SF1">
    <property type="entry name" value="ALANINE DEHYDROGENASE"/>
    <property type="match status" value="1"/>
</dbReference>
<dbReference type="GO" id="GO:0000286">
    <property type="term" value="F:alanine dehydrogenase activity"/>
    <property type="evidence" value="ECO:0007669"/>
    <property type="project" value="UniProtKB-EC"/>
</dbReference>
<comment type="catalytic activity">
    <reaction evidence="5">
        <text>L-alanine + NAD(+) + H2O = pyruvate + NH4(+) + NADH + H(+)</text>
        <dbReference type="Rhea" id="RHEA:18405"/>
        <dbReference type="ChEBI" id="CHEBI:15361"/>
        <dbReference type="ChEBI" id="CHEBI:15377"/>
        <dbReference type="ChEBI" id="CHEBI:15378"/>
        <dbReference type="ChEBI" id="CHEBI:28938"/>
        <dbReference type="ChEBI" id="CHEBI:57540"/>
        <dbReference type="ChEBI" id="CHEBI:57945"/>
        <dbReference type="ChEBI" id="CHEBI:57972"/>
        <dbReference type="EC" id="1.4.1.1"/>
    </reaction>
</comment>
<dbReference type="Proteomes" id="UP000642107">
    <property type="component" value="Unassembled WGS sequence"/>
</dbReference>
<dbReference type="Pfam" id="PF01262">
    <property type="entry name" value="AlaDh_PNT_C"/>
    <property type="match status" value="1"/>
</dbReference>
<dbReference type="NCBIfam" id="TIGR00518">
    <property type="entry name" value="alaDH"/>
    <property type="match status" value="1"/>
</dbReference>
<evidence type="ECO:0000313" key="8">
    <source>
        <dbReference type="EMBL" id="MBD9698209.1"/>
    </source>
</evidence>
<evidence type="ECO:0000313" key="9">
    <source>
        <dbReference type="Proteomes" id="UP000642107"/>
    </source>
</evidence>
<evidence type="ECO:0000256" key="5">
    <source>
        <dbReference type="PIRNR" id="PIRNR000183"/>
    </source>
</evidence>
<feature type="domain" description="Alanine dehydrogenase/pyridine nucleotide transhydrogenase NAD(H)-binding" evidence="6">
    <location>
        <begin position="149"/>
        <end position="297"/>
    </location>
</feature>
<dbReference type="PIRSF" id="PIRSF000183">
    <property type="entry name" value="Alanine_dh"/>
    <property type="match status" value="1"/>
</dbReference>
<keyword evidence="9" id="KW-1185">Reference proteome</keyword>
<organism evidence="8 9">
    <name type="scientific">Flavimobilis rhizosphaerae</name>
    <dbReference type="NCBI Taxonomy" id="2775421"/>
    <lineage>
        <taxon>Bacteria</taxon>
        <taxon>Bacillati</taxon>
        <taxon>Actinomycetota</taxon>
        <taxon>Actinomycetes</taxon>
        <taxon>Micrococcales</taxon>
        <taxon>Jonesiaceae</taxon>
        <taxon>Flavimobilis</taxon>
    </lineage>
</organism>
<sequence length="374" mass="38461">MRIGVPTETKPHEYRVACTPGGVHALVAAGHEVLVQAGAGAGSAMLDDEYAAAGATIVADGAEVWERADLVCKVKEPTADEQPLMGEGQLLFTYLHAAADLTLTRALLDRGVTSLAYETVTGPHGGLPLLAPMSEIAGRLAAQVGAVELMRSRGGRGILMGGVPGTPPAKVVVLGGGTVGRNAAQIALGMRADVTVVDISPETLRAIDTETNGHVRTAASNAWEIEPLLLEADLVVGAVLVPGARTPHLVSDELVARMREGSVLVDVAIDQGGCFEVSRPTTHDDPVYQVHGSRVYAVANMPGAVPVTSTRALTNATLPYLLELAAGGGDLIADGLPPRQAALRAGLRAGLTTRDGLLWHAGVAEAHGLEVASA</sequence>
<gene>
    <name evidence="8" type="primary">ald</name>
    <name evidence="8" type="ORF">IGS67_01705</name>
</gene>
<dbReference type="CDD" id="cd05305">
    <property type="entry name" value="L-AlaDH"/>
    <property type="match status" value="1"/>
</dbReference>
<dbReference type="InterPro" id="IPR008141">
    <property type="entry name" value="Ala_DH"/>
</dbReference>
<dbReference type="Pfam" id="PF05222">
    <property type="entry name" value="AlaDh_PNT_N"/>
    <property type="match status" value="1"/>
</dbReference>
<evidence type="ECO:0000256" key="3">
    <source>
        <dbReference type="ARBA" id="ARBA00012897"/>
    </source>
</evidence>
<dbReference type="SMART" id="SM01003">
    <property type="entry name" value="AlaDh_PNT_N"/>
    <property type="match status" value="1"/>
</dbReference>
<dbReference type="InterPro" id="IPR036291">
    <property type="entry name" value="NAD(P)-bd_dom_sf"/>
</dbReference>
<comment type="similarity">
    <text evidence="2 5">Belongs to the AlaDH/PNT family.</text>
</comment>